<sequence length="446" mass="52038">MKISLNIKKLQHIKNGTIELDMGDTNIICIVGKNGVGKTSLIKSINLTKEIKAFEETANEETEILLSIDKNNENTEKLTYFYDEKTKSLDCREVMQSLKLHIELPIPFGARFNGYPQLSKSDSEIRTMYLQGKYDENREIIDFFSKIYPNCNKFKELKELDIRGSKYYILPDGDDRYIREDYFSSGEYFILNIYKTLLSKDKEVIIIDEIDISLDASAQVNLVRELDYLCNKYKKKIIFTSHSLVIMRVLYNELRMPIYYLSNNEGEIKIIKTSYGFVVGEMFGFDEYDKYIIVEDILLEKYIRHLLSSLGDIFEGKKIKTLYIGGAEEVKDFLKGSRVKILNKDKKDVIAIVDGDKKHVKFQDRILHIPFDSVEKELMKKCRGNEKKYNINGILIPPQTITQPKSYYKYLSKNGFENSSVFDIIEEGWDDEIRELKDKVSIFLRT</sequence>
<dbReference type="Pfam" id="PF13304">
    <property type="entry name" value="AAA_21"/>
    <property type="match status" value="1"/>
</dbReference>
<gene>
    <name evidence="2" type="ORF">A9Z62_07775</name>
</gene>
<evidence type="ECO:0000259" key="1">
    <source>
        <dbReference type="SMART" id="SM00382"/>
    </source>
</evidence>
<dbReference type="OrthoDB" id="7024727at2"/>
<dbReference type="GO" id="GO:0005524">
    <property type="term" value="F:ATP binding"/>
    <property type="evidence" value="ECO:0007669"/>
    <property type="project" value="InterPro"/>
</dbReference>
<dbReference type="Proteomes" id="UP000092611">
    <property type="component" value="Unassembled WGS sequence"/>
</dbReference>
<evidence type="ECO:0000313" key="2">
    <source>
        <dbReference type="EMBL" id="OBX47814.1"/>
    </source>
</evidence>
<proteinExistence type="predicted"/>
<dbReference type="Gene3D" id="3.40.50.300">
    <property type="entry name" value="P-loop containing nucleotide triphosphate hydrolases"/>
    <property type="match status" value="1"/>
</dbReference>
<evidence type="ECO:0000313" key="3">
    <source>
        <dbReference type="Proteomes" id="UP000092611"/>
    </source>
</evidence>
<dbReference type="AlphaFoldDB" id="A0A1B8PG50"/>
<organism evidence="2 3">
    <name type="scientific">Haemophilus haemolyticus</name>
    <dbReference type="NCBI Taxonomy" id="726"/>
    <lineage>
        <taxon>Bacteria</taxon>
        <taxon>Pseudomonadati</taxon>
        <taxon>Pseudomonadota</taxon>
        <taxon>Gammaproteobacteria</taxon>
        <taxon>Pasteurellales</taxon>
        <taxon>Pasteurellaceae</taxon>
        <taxon>Haemophilus</taxon>
    </lineage>
</organism>
<dbReference type="SUPFAM" id="SSF52540">
    <property type="entry name" value="P-loop containing nucleoside triphosphate hydrolases"/>
    <property type="match status" value="1"/>
</dbReference>
<dbReference type="EMBL" id="LZDL01000007">
    <property type="protein sequence ID" value="OBX47814.1"/>
    <property type="molecule type" value="Genomic_DNA"/>
</dbReference>
<protein>
    <recommendedName>
        <fullName evidence="1">AAA+ ATPase domain-containing protein</fullName>
    </recommendedName>
</protein>
<dbReference type="SMART" id="SM00382">
    <property type="entry name" value="AAA"/>
    <property type="match status" value="1"/>
</dbReference>
<dbReference type="PANTHER" id="PTHR43581">
    <property type="entry name" value="ATP/GTP PHOSPHATASE"/>
    <property type="match status" value="1"/>
</dbReference>
<dbReference type="PANTHER" id="PTHR43581:SF2">
    <property type="entry name" value="EXCINUCLEASE ATPASE SUBUNIT"/>
    <property type="match status" value="1"/>
</dbReference>
<comment type="caution">
    <text evidence="2">The sequence shown here is derived from an EMBL/GenBank/DDBJ whole genome shotgun (WGS) entry which is preliminary data.</text>
</comment>
<reference evidence="2 3" key="1">
    <citation type="submission" date="2016-06" db="EMBL/GenBank/DDBJ databases">
        <title>Draft genome of Haemophilus haemolyticus CCUG 24149.</title>
        <authorList>
            <person name="Engstrom-Jakobsson H."/>
            <person name="Salva-Serra F."/>
            <person name="Thorell K."/>
            <person name="Gonzales-Siles L."/>
            <person name="Karlsson R."/>
            <person name="Boulund F."/>
            <person name="Engstrand L."/>
            <person name="Kristiansson E."/>
            <person name="Moore E."/>
        </authorList>
    </citation>
    <scope>NUCLEOTIDE SEQUENCE [LARGE SCALE GENOMIC DNA]</scope>
    <source>
        <strain evidence="2 3">CCUG 24149</strain>
    </source>
</reference>
<dbReference type="RefSeq" id="WP_065246006.1">
    <property type="nucleotide sequence ID" value="NZ_LZDL01000007.1"/>
</dbReference>
<dbReference type="InterPro" id="IPR051396">
    <property type="entry name" value="Bact_Antivir_Def_Nuclease"/>
</dbReference>
<feature type="domain" description="AAA+ ATPase" evidence="1">
    <location>
        <begin position="24"/>
        <end position="261"/>
    </location>
</feature>
<name>A0A1B8PG50_HAEHA</name>
<dbReference type="InterPro" id="IPR003959">
    <property type="entry name" value="ATPase_AAA_core"/>
</dbReference>
<dbReference type="GO" id="GO:0016887">
    <property type="term" value="F:ATP hydrolysis activity"/>
    <property type="evidence" value="ECO:0007669"/>
    <property type="project" value="InterPro"/>
</dbReference>
<dbReference type="InterPro" id="IPR027417">
    <property type="entry name" value="P-loop_NTPase"/>
</dbReference>
<accession>A0A1B8PG50</accession>
<dbReference type="InterPro" id="IPR003593">
    <property type="entry name" value="AAA+_ATPase"/>
</dbReference>